<keyword evidence="1" id="KW-1133">Transmembrane helix</keyword>
<dbReference type="RefSeq" id="XP_005101636.1">
    <property type="nucleotide sequence ID" value="XM_005101579.2"/>
</dbReference>
<keyword evidence="1" id="KW-0812">Transmembrane</keyword>
<keyword evidence="1" id="KW-0472">Membrane</keyword>
<organism evidence="2 3">
    <name type="scientific">Aplysia californica</name>
    <name type="common">California sea hare</name>
    <dbReference type="NCBI Taxonomy" id="6500"/>
    <lineage>
        <taxon>Eukaryota</taxon>
        <taxon>Metazoa</taxon>
        <taxon>Spiralia</taxon>
        <taxon>Lophotrochozoa</taxon>
        <taxon>Mollusca</taxon>
        <taxon>Gastropoda</taxon>
        <taxon>Heterobranchia</taxon>
        <taxon>Euthyneura</taxon>
        <taxon>Tectipleura</taxon>
        <taxon>Aplysiida</taxon>
        <taxon>Aplysioidea</taxon>
        <taxon>Aplysiidae</taxon>
        <taxon>Aplysia</taxon>
    </lineage>
</organism>
<dbReference type="Gene3D" id="3.40.30.10">
    <property type="entry name" value="Glutaredoxin"/>
    <property type="match status" value="1"/>
</dbReference>
<name>A0ABM0JUA0_APLCA</name>
<reference evidence="3" key="1">
    <citation type="submission" date="2025-08" db="UniProtKB">
        <authorList>
            <consortium name="RefSeq"/>
        </authorList>
    </citation>
    <scope>IDENTIFICATION</scope>
</reference>
<proteinExistence type="predicted"/>
<dbReference type="Proteomes" id="UP000694888">
    <property type="component" value="Unplaced"/>
</dbReference>
<accession>A0ABM0JUA0</accession>
<evidence type="ECO:0000313" key="3">
    <source>
        <dbReference type="RefSeq" id="XP_005101636.1"/>
    </source>
</evidence>
<sequence length="119" mass="13687">MGATSVTPPYMWLRLCVFYLYSVPTQTVYWLMCKVPPLRVLAQSFVQGKQKNAMKKWSTFPYARVLHFAMIKTYNVLKKAKVGVELLDIPLFTLEGDSCRLSHLVKEQRPLVLNFGSLT</sequence>
<evidence type="ECO:0000313" key="2">
    <source>
        <dbReference type="Proteomes" id="UP000694888"/>
    </source>
</evidence>
<gene>
    <name evidence="3" type="primary">LOC101858561</name>
</gene>
<protein>
    <submittedName>
        <fullName evidence="3">Uncharacterized protein LOC101858561</fullName>
    </submittedName>
</protein>
<evidence type="ECO:0000256" key="1">
    <source>
        <dbReference type="SAM" id="Phobius"/>
    </source>
</evidence>
<dbReference type="GeneID" id="101858561"/>
<keyword evidence="2" id="KW-1185">Reference proteome</keyword>
<feature type="transmembrane region" description="Helical" evidence="1">
    <location>
        <begin position="12"/>
        <end position="32"/>
    </location>
</feature>